<proteinExistence type="predicted"/>
<name>A0AAV2Q8F1_MEGNR</name>
<evidence type="ECO:0000313" key="2">
    <source>
        <dbReference type="Proteomes" id="UP001497623"/>
    </source>
</evidence>
<protein>
    <submittedName>
        <fullName evidence="1">Uncharacterized protein</fullName>
    </submittedName>
</protein>
<gene>
    <name evidence="1" type="ORF">MNOR_LOCUS8924</name>
</gene>
<dbReference type="EMBL" id="CAXKWB010004222">
    <property type="protein sequence ID" value="CAL4072799.1"/>
    <property type="molecule type" value="Genomic_DNA"/>
</dbReference>
<comment type="caution">
    <text evidence="1">The sequence shown here is derived from an EMBL/GenBank/DDBJ whole genome shotgun (WGS) entry which is preliminary data.</text>
</comment>
<evidence type="ECO:0000313" key="1">
    <source>
        <dbReference type="EMBL" id="CAL4072799.1"/>
    </source>
</evidence>
<dbReference type="Proteomes" id="UP001497623">
    <property type="component" value="Unassembled WGS sequence"/>
</dbReference>
<keyword evidence="2" id="KW-1185">Reference proteome</keyword>
<dbReference type="AlphaFoldDB" id="A0AAV2Q8F1"/>
<reference evidence="1 2" key="1">
    <citation type="submission" date="2024-05" db="EMBL/GenBank/DDBJ databases">
        <authorList>
            <person name="Wallberg A."/>
        </authorList>
    </citation>
    <scope>NUCLEOTIDE SEQUENCE [LARGE SCALE GENOMIC DNA]</scope>
</reference>
<organism evidence="1 2">
    <name type="scientific">Meganyctiphanes norvegica</name>
    <name type="common">Northern krill</name>
    <name type="synonym">Thysanopoda norvegica</name>
    <dbReference type="NCBI Taxonomy" id="48144"/>
    <lineage>
        <taxon>Eukaryota</taxon>
        <taxon>Metazoa</taxon>
        <taxon>Ecdysozoa</taxon>
        <taxon>Arthropoda</taxon>
        <taxon>Crustacea</taxon>
        <taxon>Multicrustacea</taxon>
        <taxon>Malacostraca</taxon>
        <taxon>Eumalacostraca</taxon>
        <taxon>Eucarida</taxon>
        <taxon>Euphausiacea</taxon>
        <taxon>Euphausiidae</taxon>
        <taxon>Meganyctiphanes</taxon>
    </lineage>
</organism>
<sequence length="130" mass="14783">MFCPMNLGNGDAFSTAMSFTILPKRLGRFPFYQPKSMHQGLHHHSGSFQCTVYLHQLHIQFLGHCVLGMTVFPQGLHDSDLSNIELLFLGHSIQEGRKQSLNICCKLSLYLDASLHLFFIEPLIYNMLVT</sequence>
<accession>A0AAV2Q8F1</accession>
<feature type="non-terminal residue" evidence="1">
    <location>
        <position position="130"/>
    </location>
</feature>